<feature type="transmembrane region" description="Helical" evidence="2">
    <location>
        <begin position="851"/>
        <end position="878"/>
    </location>
</feature>
<comment type="caution">
    <text evidence="3">The sequence shown here is derived from an EMBL/GenBank/DDBJ whole genome shotgun (WGS) entry which is preliminary data.</text>
</comment>
<feature type="transmembrane region" description="Helical" evidence="2">
    <location>
        <begin position="632"/>
        <end position="653"/>
    </location>
</feature>
<evidence type="ECO:0000313" key="3">
    <source>
        <dbReference type="EMBL" id="KOO25086.1"/>
    </source>
</evidence>
<keyword evidence="4" id="KW-1185">Reference proteome</keyword>
<feature type="transmembrane region" description="Helical" evidence="2">
    <location>
        <begin position="659"/>
        <end position="678"/>
    </location>
</feature>
<evidence type="ECO:0000256" key="1">
    <source>
        <dbReference type="SAM" id="MobiDB-lite"/>
    </source>
</evidence>
<accession>A0A0M0JES0</accession>
<keyword evidence="2" id="KW-0472">Membrane</keyword>
<gene>
    <name evidence="3" type="ORF">Ctob_007140</name>
</gene>
<sequence>MPALLRGNKLGCLIDNKFSGTDFDPRLAGENWSLLVVTNDGTHSRFWIGYHSQDAKGCPQPARAQDPDASMPATYVRAEMPADVKIRRLVTSTKGAGLIAQAWIWPRDLEDEEIRELWIETKGRYPLWEPGITRYRPPPMTKKPRVGTRGVTPKAGAKRLSSASLLDSLDKKEDAPADDVLPWEKVPEDPLITKDNAALLDVPLASKLAFHRLKNVFAVLVDYTTYSRSFLVIDRVANPSPTAELMLEVALRASPVNKELVVLVMDSRPRLEKANNMLQELIDCGFLIDQEKAYKEVSKKTGGEEPKLTDYKLTSTDYAGPKADLRRLISPAGLAWLRESGAKLAKTERLIDSSSKHMNLCKKVRTIYREYGYEKDLMPDKRPIIERIWKIFYDAQLFASGTHYLILDEVELKARPVISTLGVIGSIFLHGSTDEYHKIVECIQDGSPLLLLESTGGVTQAFSYVVKVVRLMKPRWKIEFVLRLITEYKQRAAKDISMKKRSQLPMRERDFVLENIHLLDKELARIDMLLSAGEHQESWMRSFGLPEVLMLFEIWQRSADFLMKQCQTGDVMKKDAEQLLDLFTRCFSSASSPPELGLGTAEKKVVATAWNRHLILFNNAAMYSKRSWTMQFVLYFLALNTTLLSILVSNYVVFAEGGFIWKFLMLLLPIITALLGTIGTRLRQQQKYAVSKMCGYEILSEIYKFRTRSMQYDPIELAKALKAAQEGPADKKKKTDEDPVAPISAKAKDWLARQRFVATIQGIYSHAMTAELSKGTSVSHKTGGLDPSRLLVEEFGEAENQRRLELQQHVAANVYFITLPEWALTREVVKKMAKERKQQDQEDMKHSIKGFFFGMLQMAALLLISIISVVIFGSLTIYDKLVTVLLRKESPEPAKVAVKAGPGQPAEDAAPQIEKQKVEAFNQAQRETHNLFNKWDGMTKTARRTRQTITEVVGTVEREMINVAVSLTDAVPSSAKAAVGAENEEEEK</sequence>
<name>A0A0M0JES0_9EUKA</name>
<reference evidence="4" key="1">
    <citation type="journal article" date="2015" name="PLoS Genet.">
        <title>Genome Sequence and Transcriptome Analyses of Chrysochromulina tobin: Metabolic Tools for Enhanced Algal Fitness in the Prominent Order Prymnesiales (Haptophyceae).</title>
        <authorList>
            <person name="Hovde B.T."/>
            <person name="Deodato C.R."/>
            <person name="Hunsperger H.M."/>
            <person name="Ryken S.A."/>
            <person name="Yost W."/>
            <person name="Jha R.K."/>
            <person name="Patterson J."/>
            <person name="Monnat R.J. Jr."/>
            <person name="Barlow S.B."/>
            <person name="Starkenburg S.R."/>
            <person name="Cattolico R.A."/>
        </authorList>
    </citation>
    <scope>NUCLEOTIDE SEQUENCE</scope>
    <source>
        <strain evidence="4">CCMP291</strain>
    </source>
</reference>
<proteinExistence type="predicted"/>
<organism evidence="3 4">
    <name type="scientific">Chrysochromulina tobinii</name>
    <dbReference type="NCBI Taxonomy" id="1460289"/>
    <lineage>
        <taxon>Eukaryota</taxon>
        <taxon>Haptista</taxon>
        <taxon>Haptophyta</taxon>
        <taxon>Prymnesiophyceae</taxon>
        <taxon>Prymnesiales</taxon>
        <taxon>Chrysochromulinaceae</taxon>
        <taxon>Chrysochromulina</taxon>
    </lineage>
</organism>
<protein>
    <submittedName>
        <fullName evidence="3">Uncharacterized protein</fullName>
    </submittedName>
</protein>
<evidence type="ECO:0000313" key="4">
    <source>
        <dbReference type="Proteomes" id="UP000037460"/>
    </source>
</evidence>
<dbReference type="EMBL" id="JWZX01003020">
    <property type="protein sequence ID" value="KOO25086.1"/>
    <property type="molecule type" value="Genomic_DNA"/>
</dbReference>
<evidence type="ECO:0000256" key="2">
    <source>
        <dbReference type="SAM" id="Phobius"/>
    </source>
</evidence>
<dbReference type="Proteomes" id="UP000037460">
    <property type="component" value="Unassembled WGS sequence"/>
</dbReference>
<keyword evidence="2" id="KW-0812">Transmembrane</keyword>
<feature type="region of interest" description="Disordered" evidence="1">
    <location>
        <begin position="136"/>
        <end position="159"/>
    </location>
</feature>
<dbReference type="AlphaFoldDB" id="A0A0M0JES0"/>
<keyword evidence="2" id="KW-1133">Transmembrane helix</keyword>